<dbReference type="PANTHER" id="PTHR22726">
    <property type="entry name" value="METALLOENDOPEPTIDASE OMA1"/>
    <property type="match status" value="1"/>
</dbReference>
<dbReference type="Pfam" id="PF01435">
    <property type="entry name" value="Peptidase_M48"/>
    <property type="match status" value="1"/>
</dbReference>
<keyword evidence="3" id="KW-0479">Metal-binding</keyword>
<dbReference type="Gene3D" id="1.25.40.10">
    <property type="entry name" value="Tetratricopeptide repeat domain"/>
    <property type="match status" value="1"/>
</dbReference>
<evidence type="ECO:0000256" key="2">
    <source>
        <dbReference type="ARBA" id="ARBA00022670"/>
    </source>
</evidence>
<proteinExistence type="predicted"/>
<feature type="domain" description="Peptidase M48" evidence="7">
    <location>
        <begin position="55"/>
        <end position="237"/>
    </location>
</feature>
<dbReference type="Gene3D" id="3.30.2010.10">
    <property type="entry name" value="Metalloproteases ('zincins'), catalytic domain"/>
    <property type="match status" value="1"/>
</dbReference>
<keyword evidence="5" id="KW-0862">Zinc</keyword>
<keyword evidence="2" id="KW-0645">Protease</keyword>
<dbReference type="RefSeq" id="WP_407673757.1">
    <property type="nucleotide sequence ID" value="NZ_BAAAEM010000002.1"/>
</dbReference>
<evidence type="ECO:0000256" key="3">
    <source>
        <dbReference type="ARBA" id="ARBA00022723"/>
    </source>
</evidence>
<comment type="cofactor">
    <cofactor evidence="1">
        <name>Zn(2+)</name>
        <dbReference type="ChEBI" id="CHEBI:29105"/>
    </cofactor>
</comment>
<evidence type="ECO:0000256" key="5">
    <source>
        <dbReference type="ARBA" id="ARBA00022833"/>
    </source>
</evidence>
<name>A0ABN1AA35_9SPHN</name>
<dbReference type="InterPro" id="IPR051156">
    <property type="entry name" value="Mito/Outer_Membr_Metalloprot"/>
</dbReference>
<evidence type="ECO:0000256" key="6">
    <source>
        <dbReference type="ARBA" id="ARBA00023049"/>
    </source>
</evidence>
<dbReference type="GO" id="GO:0008237">
    <property type="term" value="F:metallopeptidase activity"/>
    <property type="evidence" value="ECO:0007669"/>
    <property type="project" value="UniProtKB-KW"/>
</dbReference>
<protein>
    <submittedName>
        <fullName evidence="9">M48 family metalloprotease</fullName>
    </submittedName>
</protein>
<evidence type="ECO:0000313" key="9">
    <source>
        <dbReference type="EMBL" id="GAA0471353.1"/>
    </source>
</evidence>
<keyword evidence="4" id="KW-0378">Hydrolase</keyword>
<keyword evidence="6 9" id="KW-0482">Metalloprotease</keyword>
<evidence type="ECO:0000259" key="8">
    <source>
        <dbReference type="Pfam" id="PF23914"/>
    </source>
</evidence>
<evidence type="ECO:0000256" key="1">
    <source>
        <dbReference type="ARBA" id="ARBA00001947"/>
    </source>
</evidence>
<evidence type="ECO:0000259" key="7">
    <source>
        <dbReference type="Pfam" id="PF01435"/>
    </source>
</evidence>
<evidence type="ECO:0000256" key="4">
    <source>
        <dbReference type="ARBA" id="ARBA00022801"/>
    </source>
</evidence>
<sequence>MSSLNENRRKAFAGLSLPRIGQVITAFLAMIAITVQPVAAQSILRDAETEALFSDMVAPLVAVSELDAKDVEVILINSKQINAFVAGGQRMFFYSGTIEAADSAVEIQGIMAHELGHITGGHIIRFDEGIKTATGITILSLILGAAAIAAGAGDAGAGILAAGQQAATGKFLAFSRVQERAADSAGARYLSAAGITGRGSIDFFKKLQNYEFRLGIPQEDSYGRTHPLSGERVSLLRDVYQADPAWDTPPDPEIEERFQRVKAKLLGFTSEPTVTLRKFPESNQTIPARYARAYAWHKSAYPDRALLEVNSLLKDNPNDPYFLELHGQILLESGRPQEAIASLRKAVQLTNNQPLIASLFGHALIATEDESHFAEAERVLKAAVVKDNRNPFAWYQLGVVYSQQGDTARAQLATAESALLQRNYSSAIRSSQIAMAGIKENTPEWIRAQDISLIAKNEFERSDQRRR</sequence>
<dbReference type="PANTHER" id="PTHR22726:SF1">
    <property type="entry name" value="METALLOENDOPEPTIDASE OMA1, MITOCHONDRIAL"/>
    <property type="match status" value="1"/>
</dbReference>
<dbReference type="SUPFAM" id="SSF48452">
    <property type="entry name" value="TPR-like"/>
    <property type="match status" value="1"/>
</dbReference>
<dbReference type="Pfam" id="PF23914">
    <property type="entry name" value="TPR_CcmH_CycH"/>
    <property type="match status" value="1"/>
</dbReference>
<comment type="caution">
    <text evidence="9">The sequence shown here is derived from an EMBL/GenBank/DDBJ whole genome shotgun (WGS) entry which is preliminary data.</text>
</comment>
<dbReference type="EMBL" id="BAAAEM010000002">
    <property type="protein sequence ID" value="GAA0471353.1"/>
    <property type="molecule type" value="Genomic_DNA"/>
</dbReference>
<dbReference type="InterPro" id="IPR011990">
    <property type="entry name" value="TPR-like_helical_dom_sf"/>
</dbReference>
<dbReference type="Proteomes" id="UP001500713">
    <property type="component" value="Unassembled WGS sequence"/>
</dbReference>
<reference evidence="9 10" key="1">
    <citation type="journal article" date="2019" name="Int. J. Syst. Evol. Microbiol.">
        <title>The Global Catalogue of Microorganisms (GCM) 10K type strain sequencing project: providing services to taxonomists for standard genome sequencing and annotation.</title>
        <authorList>
            <consortium name="The Broad Institute Genomics Platform"/>
            <consortium name="The Broad Institute Genome Sequencing Center for Infectious Disease"/>
            <person name="Wu L."/>
            <person name="Ma J."/>
        </authorList>
    </citation>
    <scope>NUCLEOTIDE SEQUENCE [LARGE SCALE GENOMIC DNA]</scope>
    <source>
        <strain evidence="9 10">JCM 14162</strain>
    </source>
</reference>
<feature type="domain" description="Cytochrome c-type biogenesis protein H TPR" evidence="8">
    <location>
        <begin position="313"/>
        <end position="411"/>
    </location>
</feature>
<accession>A0ABN1AA35</accession>
<dbReference type="InterPro" id="IPR056413">
    <property type="entry name" value="TPR_CcmH_CycH"/>
</dbReference>
<dbReference type="CDD" id="cd07324">
    <property type="entry name" value="M48C_Oma1-like"/>
    <property type="match status" value="1"/>
</dbReference>
<gene>
    <name evidence="9" type="ORF">GCM10009096_10410</name>
</gene>
<keyword evidence="10" id="KW-1185">Reference proteome</keyword>
<organism evidence="9 10">
    <name type="scientific">Parasphingorhabdus litoris</name>
    <dbReference type="NCBI Taxonomy" id="394733"/>
    <lineage>
        <taxon>Bacteria</taxon>
        <taxon>Pseudomonadati</taxon>
        <taxon>Pseudomonadota</taxon>
        <taxon>Alphaproteobacteria</taxon>
        <taxon>Sphingomonadales</taxon>
        <taxon>Sphingomonadaceae</taxon>
        <taxon>Parasphingorhabdus</taxon>
    </lineage>
</organism>
<dbReference type="InterPro" id="IPR001915">
    <property type="entry name" value="Peptidase_M48"/>
</dbReference>
<evidence type="ECO:0000313" key="10">
    <source>
        <dbReference type="Proteomes" id="UP001500713"/>
    </source>
</evidence>